<sequence length="283" mass="30940">MKKTGRVLCSTGFLVLLVALLLAFPAQAAKTKASIRLNVSKVSLNVGGTKRLRATVKGKSRKVAWKSSNRAVVTVSNTGKVTAKKAGKAVITARANGKTARCTVTVKKASYKTLYQAFLAKSSVKAGNSTITPAYFRMLNIDKKGVPELIVTERDVFSIGTYHVYTIRNGAVKYMGSCSMKGMSTPPVIKYSSKYKGIYVSGWTNGVGGAWSALHGISGTKLVRKQHAEEYHSFGDSYYIGTTDRQQLTVTRSRCASFVKKYFGNLKTYSMVSNTAENRERYF</sequence>
<proteinExistence type="predicted"/>
<feature type="chain" id="PRO_5039043017" evidence="1">
    <location>
        <begin position="29"/>
        <end position="283"/>
    </location>
</feature>
<reference evidence="3" key="1">
    <citation type="submission" date="2020-10" db="EMBL/GenBank/DDBJ databases">
        <authorList>
            <person name="Gilroy R."/>
        </authorList>
    </citation>
    <scope>NUCLEOTIDE SEQUENCE</scope>
    <source>
        <strain evidence="3">ChiSjej3B21-11622</strain>
    </source>
</reference>
<protein>
    <submittedName>
        <fullName evidence="3">Ig-like domain-containing protein</fullName>
    </submittedName>
</protein>
<feature type="domain" description="BIG2" evidence="2">
    <location>
        <begin position="31"/>
        <end position="105"/>
    </location>
</feature>
<evidence type="ECO:0000313" key="4">
    <source>
        <dbReference type="Proteomes" id="UP000886886"/>
    </source>
</evidence>
<dbReference type="Proteomes" id="UP000886886">
    <property type="component" value="Unassembled WGS sequence"/>
</dbReference>
<gene>
    <name evidence="3" type="ORF">IAB26_10245</name>
</gene>
<reference evidence="3" key="2">
    <citation type="journal article" date="2021" name="PeerJ">
        <title>Extensive microbial diversity within the chicken gut microbiome revealed by metagenomics and culture.</title>
        <authorList>
            <person name="Gilroy R."/>
            <person name="Ravi A."/>
            <person name="Getino M."/>
            <person name="Pursley I."/>
            <person name="Horton D.L."/>
            <person name="Alikhan N.F."/>
            <person name="Baker D."/>
            <person name="Gharbi K."/>
            <person name="Hall N."/>
            <person name="Watson M."/>
            <person name="Adriaenssens E.M."/>
            <person name="Foster-Nyarko E."/>
            <person name="Jarju S."/>
            <person name="Secka A."/>
            <person name="Antonio M."/>
            <person name="Oren A."/>
            <person name="Chaudhuri R.R."/>
            <person name="La Ragione R."/>
            <person name="Hildebrand F."/>
            <person name="Pallen M.J."/>
        </authorList>
    </citation>
    <scope>NUCLEOTIDE SEQUENCE</scope>
    <source>
        <strain evidence="3">ChiSjej3B21-11622</strain>
    </source>
</reference>
<dbReference type="SMART" id="SM00635">
    <property type="entry name" value="BID_2"/>
    <property type="match status" value="1"/>
</dbReference>
<dbReference type="AlphaFoldDB" id="A0A9D0ZVS8"/>
<keyword evidence="1" id="KW-0732">Signal</keyword>
<accession>A0A9D0ZVS8</accession>
<dbReference type="InterPro" id="IPR003343">
    <property type="entry name" value="Big_2"/>
</dbReference>
<dbReference type="SUPFAM" id="SSF49373">
    <property type="entry name" value="Invasin/intimin cell-adhesion fragments"/>
    <property type="match status" value="1"/>
</dbReference>
<evidence type="ECO:0000256" key="1">
    <source>
        <dbReference type="SAM" id="SignalP"/>
    </source>
</evidence>
<comment type="caution">
    <text evidence="3">The sequence shown here is derived from an EMBL/GenBank/DDBJ whole genome shotgun (WGS) entry which is preliminary data.</text>
</comment>
<evidence type="ECO:0000313" key="3">
    <source>
        <dbReference type="EMBL" id="HIQ96932.1"/>
    </source>
</evidence>
<dbReference type="Pfam" id="PF02368">
    <property type="entry name" value="Big_2"/>
    <property type="match status" value="1"/>
</dbReference>
<dbReference type="Gene3D" id="2.60.40.1080">
    <property type="match status" value="1"/>
</dbReference>
<feature type="signal peptide" evidence="1">
    <location>
        <begin position="1"/>
        <end position="28"/>
    </location>
</feature>
<dbReference type="InterPro" id="IPR008964">
    <property type="entry name" value="Invasin/intimin_cell_adhesion"/>
</dbReference>
<dbReference type="EMBL" id="DVFT01000153">
    <property type="protein sequence ID" value="HIQ96932.1"/>
    <property type="molecule type" value="Genomic_DNA"/>
</dbReference>
<name>A0A9D0ZVS8_9FIRM</name>
<organism evidence="3 4">
    <name type="scientific">Candidatus Limivivens merdigallinarum</name>
    <dbReference type="NCBI Taxonomy" id="2840859"/>
    <lineage>
        <taxon>Bacteria</taxon>
        <taxon>Bacillati</taxon>
        <taxon>Bacillota</taxon>
        <taxon>Clostridia</taxon>
        <taxon>Lachnospirales</taxon>
        <taxon>Lachnospiraceae</taxon>
        <taxon>Lachnospiraceae incertae sedis</taxon>
        <taxon>Candidatus Limivivens</taxon>
    </lineage>
</organism>
<evidence type="ECO:0000259" key="2">
    <source>
        <dbReference type="SMART" id="SM00635"/>
    </source>
</evidence>